<dbReference type="AlphaFoldDB" id="A0AAQ4E247"/>
<dbReference type="PROSITE" id="PS51257">
    <property type="entry name" value="PROKAR_LIPOPROTEIN"/>
    <property type="match status" value="1"/>
</dbReference>
<proteinExistence type="predicted"/>
<evidence type="ECO:0000313" key="3">
    <source>
        <dbReference type="Proteomes" id="UP001321473"/>
    </source>
</evidence>
<organism evidence="2 3">
    <name type="scientific">Amblyomma americanum</name>
    <name type="common">Lone star tick</name>
    <dbReference type="NCBI Taxonomy" id="6943"/>
    <lineage>
        <taxon>Eukaryota</taxon>
        <taxon>Metazoa</taxon>
        <taxon>Ecdysozoa</taxon>
        <taxon>Arthropoda</taxon>
        <taxon>Chelicerata</taxon>
        <taxon>Arachnida</taxon>
        <taxon>Acari</taxon>
        <taxon>Parasitiformes</taxon>
        <taxon>Ixodida</taxon>
        <taxon>Ixodoidea</taxon>
        <taxon>Ixodidae</taxon>
        <taxon>Amblyomminae</taxon>
        <taxon>Amblyomma</taxon>
    </lineage>
</organism>
<evidence type="ECO:0008006" key="4">
    <source>
        <dbReference type="Google" id="ProtNLM"/>
    </source>
</evidence>
<accession>A0AAQ4E247</accession>
<comment type="caution">
    <text evidence="2">The sequence shown here is derived from an EMBL/GenBank/DDBJ whole genome shotgun (WGS) entry which is preliminary data.</text>
</comment>
<protein>
    <recommendedName>
        <fullName evidence="4">Membrane glycoprotein lig-1</fullName>
    </recommendedName>
</protein>
<reference evidence="2 3" key="1">
    <citation type="journal article" date="2023" name="Arcadia Sci">
        <title>De novo assembly of a long-read Amblyomma americanum tick genome.</title>
        <authorList>
            <person name="Chou S."/>
            <person name="Poskanzer K.E."/>
            <person name="Rollins M."/>
            <person name="Thuy-Boun P.S."/>
        </authorList>
    </citation>
    <scope>NUCLEOTIDE SEQUENCE [LARGE SCALE GENOMIC DNA]</scope>
    <source>
        <strain evidence="2">F_SG_1</strain>
        <tissue evidence="2">Salivary glands</tissue>
    </source>
</reference>
<dbReference type="Proteomes" id="UP001321473">
    <property type="component" value="Unassembled WGS sequence"/>
</dbReference>
<dbReference type="SUPFAM" id="SSF52058">
    <property type="entry name" value="L domain-like"/>
    <property type="match status" value="1"/>
</dbReference>
<evidence type="ECO:0000313" key="2">
    <source>
        <dbReference type="EMBL" id="KAK8768787.1"/>
    </source>
</evidence>
<dbReference type="InterPro" id="IPR001611">
    <property type="entry name" value="Leu-rich_rpt"/>
</dbReference>
<keyword evidence="1" id="KW-0732">Signal</keyword>
<evidence type="ECO:0000256" key="1">
    <source>
        <dbReference type="SAM" id="SignalP"/>
    </source>
</evidence>
<dbReference type="Gene3D" id="3.80.10.10">
    <property type="entry name" value="Ribonuclease Inhibitor"/>
    <property type="match status" value="1"/>
</dbReference>
<gene>
    <name evidence="2" type="ORF">V5799_014748</name>
</gene>
<name>A0AAQ4E247_AMBAM</name>
<dbReference type="EMBL" id="JARKHS020023452">
    <property type="protein sequence ID" value="KAK8768787.1"/>
    <property type="molecule type" value="Genomic_DNA"/>
</dbReference>
<dbReference type="Pfam" id="PF13855">
    <property type="entry name" value="LRR_8"/>
    <property type="match status" value="1"/>
</dbReference>
<keyword evidence="3" id="KW-1185">Reference proteome</keyword>
<feature type="signal peptide" evidence="1">
    <location>
        <begin position="1"/>
        <end position="20"/>
    </location>
</feature>
<sequence>MRAPVVAAAVVAALASCCPATWCPEGANLMPCRCHEYAIGLRVTCTGIRNPRQLVGPFTYLRDYELNSLTLQDVNFSITVHLFEGLRVTTIRIVSSTFHIEDAPFHGRADTALVLGTRINFLDVRHTDLDFGNAHLAAMNSLEHVMVDTSTIQVLRKNWFHGLTQLKSFAIENTRIDRVEEQALSGLDSVEEIKLPANKLYRVQRNYFPHLAASLRFLDFR</sequence>
<dbReference type="InterPro" id="IPR032675">
    <property type="entry name" value="LRR_dom_sf"/>
</dbReference>
<feature type="chain" id="PRO_5043016812" description="Membrane glycoprotein lig-1" evidence="1">
    <location>
        <begin position="21"/>
        <end position="221"/>
    </location>
</feature>